<evidence type="ECO:0000313" key="14">
    <source>
        <dbReference type="EMBL" id="SCL34533.1"/>
    </source>
</evidence>
<proteinExistence type="inferred from homology"/>
<feature type="transmembrane region" description="Helical" evidence="13">
    <location>
        <begin position="149"/>
        <end position="164"/>
    </location>
</feature>
<keyword evidence="11" id="KW-0407">Ion channel</keyword>
<name>A0A1C6SZ87_9ACTN</name>
<feature type="transmembrane region" description="Helical" evidence="13">
    <location>
        <begin position="170"/>
        <end position="188"/>
    </location>
</feature>
<evidence type="ECO:0000256" key="3">
    <source>
        <dbReference type="ARBA" id="ARBA00022448"/>
    </source>
</evidence>
<dbReference type="AlphaFoldDB" id="A0A1C6SZ87"/>
<keyword evidence="7" id="KW-0630">Potassium</keyword>
<evidence type="ECO:0000256" key="11">
    <source>
        <dbReference type="ARBA" id="ARBA00023303"/>
    </source>
</evidence>
<organism evidence="14 15">
    <name type="scientific">Micromonospora rhizosphaerae</name>
    <dbReference type="NCBI Taxonomy" id="568872"/>
    <lineage>
        <taxon>Bacteria</taxon>
        <taxon>Bacillati</taxon>
        <taxon>Actinomycetota</taxon>
        <taxon>Actinomycetes</taxon>
        <taxon>Micromonosporales</taxon>
        <taxon>Micromonosporaceae</taxon>
        <taxon>Micromonospora</taxon>
    </lineage>
</organism>
<keyword evidence="4" id="KW-0633">Potassium transport</keyword>
<keyword evidence="15" id="KW-1185">Reference proteome</keyword>
<dbReference type="InterPro" id="IPR010617">
    <property type="entry name" value="TMEM175-like"/>
</dbReference>
<dbReference type="GO" id="GO:0005267">
    <property type="term" value="F:potassium channel activity"/>
    <property type="evidence" value="ECO:0007669"/>
    <property type="project" value="UniProtKB-KW"/>
</dbReference>
<evidence type="ECO:0000256" key="2">
    <source>
        <dbReference type="ARBA" id="ARBA00006920"/>
    </source>
</evidence>
<dbReference type="OrthoDB" id="7626281at2"/>
<evidence type="ECO:0000256" key="10">
    <source>
        <dbReference type="ARBA" id="ARBA00023136"/>
    </source>
</evidence>
<dbReference type="PANTHER" id="PTHR31462:SF5">
    <property type="entry name" value="ENDOSOMAL_LYSOSOMAL PROTON CHANNEL TMEM175"/>
    <property type="match status" value="1"/>
</dbReference>
<reference evidence="15" key="1">
    <citation type="submission" date="2016-06" db="EMBL/GenBank/DDBJ databases">
        <authorList>
            <person name="Varghese N."/>
            <person name="Submissions Spin"/>
        </authorList>
    </citation>
    <scope>NUCLEOTIDE SEQUENCE [LARGE SCALE GENOMIC DNA]</scope>
    <source>
        <strain evidence="15">DSM 45431</strain>
    </source>
</reference>
<keyword evidence="3" id="KW-0813">Transport</keyword>
<evidence type="ECO:0000256" key="6">
    <source>
        <dbReference type="ARBA" id="ARBA00022826"/>
    </source>
</evidence>
<dbReference type="PANTHER" id="PTHR31462">
    <property type="entry name" value="ENDOSOMAL/LYSOSOMAL POTASSIUM CHANNEL TMEM175"/>
    <property type="match status" value="1"/>
</dbReference>
<evidence type="ECO:0000256" key="8">
    <source>
        <dbReference type="ARBA" id="ARBA00022989"/>
    </source>
</evidence>
<dbReference type="EMBL" id="FMHV01000002">
    <property type="protein sequence ID" value="SCL34533.1"/>
    <property type="molecule type" value="Genomic_DNA"/>
</dbReference>
<dbReference type="GO" id="GO:0015252">
    <property type="term" value="F:proton channel activity"/>
    <property type="evidence" value="ECO:0007669"/>
    <property type="project" value="InterPro"/>
</dbReference>
<keyword evidence="8 13" id="KW-1133">Transmembrane helix</keyword>
<feature type="transmembrane region" description="Helical" evidence="13">
    <location>
        <begin position="40"/>
        <end position="59"/>
    </location>
</feature>
<keyword evidence="5 13" id="KW-0812">Transmembrane</keyword>
<accession>A0A1C6SZ87</accession>
<comment type="similarity">
    <text evidence="2">Belongs to the TMEM175 family.</text>
</comment>
<dbReference type="RefSeq" id="WP_091345161.1">
    <property type="nucleotide sequence ID" value="NZ_FMHV01000002.1"/>
</dbReference>
<feature type="transmembrane region" description="Helical" evidence="13">
    <location>
        <begin position="106"/>
        <end position="128"/>
    </location>
</feature>
<gene>
    <name evidence="14" type="ORF">GA0070624_5017</name>
</gene>
<evidence type="ECO:0000256" key="5">
    <source>
        <dbReference type="ARBA" id="ARBA00022692"/>
    </source>
</evidence>
<evidence type="ECO:0000256" key="1">
    <source>
        <dbReference type="ARBA" id="ARBA00004141"/>
    </source>
</evidence>
<sequence length="204" mass="22711">MRTSRLEAFSDGVLAIIITIMVLELRVPEGHDLSDLVHTTGVGLLAYLLSFVYVGIYWNGHHHMFHLVRRVNGGILWANLALLFCLSLVPFTTTWVSESRFEQTPVVIYGLNLLSAAIAYLVLQTVIIRQQGPESPLRQAVGTDRKGKISIAFDVAGILSALTIDRSGQVGVWIALACFVLIVIMWVVPDRRIARVVRQYETPD</sequence>
<feature type="transmembrane region" description="Helical" evidence="13">
    <location>
        <begin position="12"/>
        <end position="28"/>
    </location>
</feature>
<dbReference type="Pfam" id="PF06736">
    <property type="entry name" value="TMEM175"/>
    <property type="match status" value="1"/>
</dbReference>
<evidence type="ECO:0000313" key="15">
    <source>
        <dbReference type="Proteomes" id="UP000199413"/>
    </source>
</evidence>
<dbReference type="STRING" id="568872.GA0070624_5017"/>
<keyword evidence="10 13" id="KW-0472">Membrane</keyword>
<keyword evidence="6" id="KW-0631">Potassium channel</keyword>
<comment type="catalytic activity">
    <reaction evidence="12">
        <text>K(+)(in) = K(+)(out)</text>
        <dbReference type="Rhea" id="RHEA:29463"/>
        <dbReference type="ChEBI" id="CHEBI:29103"/>
    </reaction>
</comment>
<keyword evidence="9" id="KW-0406">Ion transport</keyword>
<evidence type="ECO:0000256" key="4">
    <source>
        <dbReference type="ARBA" id="ARBA00022538"/>
    </source>
</evidence>
<evidence type="ECO:0000256" key="7">
    <source>
        <dbReference type="ARBA" id="ARBA00022958"/>
    </source>
</evidence>
<evidence type="ECO:0000256" key="9">
    <source>
        <dbReference type="ARBA" id="ARBA00023065"/>
    </source>
</evidence>
<feature type="transmembrane region" description="Helical" evidence="13">
    <location>
        <begin position="71"/>
        <end position="91"/>
    </location>
</feature>
<protein>
    <submittedName>
        <fullName evidence="14">Uncharacterized membrane protein</fullName>
    </submittedName>
</protein>
<comment type="subcellular location">
    <subcellularLocation>
        <location evidence="1">Membrane</location>
        <topology evidence="1">Multi-pass membrane protein</topology>
    </subcellularLocation>
</comment>
<dbReference type="Proteomes" id="UP000199413">
    <property type="component" value="Unassembled WGS sequence"/>
</dbReference>
<evidence type="ECO:0000256" key="12">
    <source>
        <dbReference type="ARBA" id="ARBA00034430"/>
    </source>
</evidence>
<dbReference type="GO" id="GO:0016020">
    <property type="term" value="C:membrane"/>
    <property type="evidence" value="ECO:0007669"/>
    <property type="project" value="UniProtKB-SubCell"/>
</dbReference>
<evidence type="ECO:0000256" key="13">
    <source>
        <dbReference type="SAM" id="Phobius"/>
    </source>
</evidence>